<gene>
    <name evidence="1" type="ORF">TPC1_30055</name>
</gene>
<evidence type="ECO:0000313" key="1">
    <source>
        <dbReference type="EMBL" id="JAP90450.1"/>
    </source>
</evidence>
<sequence>VSLNWLLGKLLQSRINSSYLTQLLMFTLVVEMCIDQSPIQLYSMKQLLSYMYEYICVQQKQMEFIDFMLLSMICSSDLSITLLKNITNTPSLIGSFILLCFCQHIEDPVLLQSILETVQSTIQPQVPFLTKLLCRLLLKDLNSQCIELITTMLAALAEYTYQNKYDQCIIFGQLIVQIFKYMELPLKEVVQKVIPGLVFKSNIDCFILHFIFCGNDEVVYVKKQLLERQINMQFQTAISHLGMQKRENFMDLNDTFGELHYYALLTQNSDVILSVGRKFVQLEIDRISKINDQIEKTEQILRLFAFVEGLQSGQKIRLVHQICQLLTPTFTKILNQMEANKQDLNKKLIETIPFNFDRKMNKFELFFDVQSIYDGFKTRFILHQMVGLDDQAFFSAMAEKMPAKVKLTSKLQNQIFDLNQADFNFQLVDKDLKKEIKLNLEETKKVQQLFIMMVYAFQQKEESKSRILLGVYMFRFAKLYLSALSALPLNSELSMSKFTDEIASQGSYQNLKNVIQNAPETIELTAKMDEMLSQIKWDFRNYIDVRQLLLKPKEVEFRNQQITEKLSRTYIKYLQNLDVRIVKNMYVQFDYTLLAKIKLIAPAVISKINKQYKAKIFAFNELYIIDDSSVEIIEILDIKSSFYCRESQIVLEKRDGQILKISLLQQYEPLRDFLRQVLREPSPFIEQQYKNWNENKQTNFQFLVQVSKAACIDKILLPKLFFENVELSQLTSLNNLKDLGHISIPGLEAFYEEGEVNNQADIPSPELAQMYNQEESVSQPQSEVKQQNLVPFQNMRDLRCYVEHGTEEQIKIYKQIINGKLITSEVELTDQILFNKIELDTLQQLFLYLKALESSYVRYNLHYWIYLIFRAKNQHQSKLQSCADLPILFTKEVPRCLKKQVPKARILKNSYIEYVYRDQFLVCRTFQQCVYYDLNDTTNQQCKPLPEYVALQDVFVIDRVLCHFKKTDMNLIQVREVGSDNLQFQFRPPGSHCQQIFFGQKYVFFVSDEMVVGYEKLKLQRKQPMVSLVLPIQNVDYIEEYTFDTSYFLIQQGKTCKVFLGEHLLYQVDRIASRSQVFVSKWLEQEKTGYLIFDWREQQIAEHISVARGQVDAFVAFQCLWVRGVKVGWFD</sequence>
<evidence type="ECO:0008006" key="2">
    <source>
        <dbReference type="Google" id="ProtNLM"/>
    </source>
</evidence>
<feature type="non-terminal residue" evidence="1">
    <location>
        <position position="1"/>
    </location>
</feature>
<protein>
    <recommendedName>
        <fullName evidence="2">Beige/BEACH domain-containing protein</fullName>
    </recommendedName>
</protein>
<accession>A0A146K0H1</accession>
<proteinExistence type="predicted"/>
<name>A0A146K0H1_9EUKA</name>
<organism evidence="1">
    <name type="scientific">Trepomonas sp. PC1</name>
    <dbReference type="NCBI Taxonomy" id="1076344"/>
    <lineage>
        <taxon>Eukaryota</taxon>
        <taxon>Metamonada</taxon>
        <taxon>Diplomonadida</taxon>
        <taxon>Hexamitidae</taxon>
        <taxon>Hexamitinae</taxon>
        <taxon>Trepomonas</taxon>
    </lineage>
</organism>
<dbReference type="InterPro" id="IPR036372">
    <property type="entry name" value="BEACH_dom_sf"/>
</dbReference>
<dbReference type="EMBL" id="GDID01006156">
    <property type="protein sequence ID" value="JAP90450.1"/>
    <property type="molecule type" value="Transcribed_RNA"/>
</dbReference>
<reference evidence="1" key="1">
    <citation type="submission" date="2015-07" db="EMBL/GenBank/DDBJ databases">
        <title>Adaptation to a free-living lifestyle via gene acquisitions in the diplomonad Trepomonas sp. PC1.</title>
        <authorList>
            <person name="Xu F."/>
            <person name="Jerlstrom-Hultqvist J."/>
            <person name="Kolisko M."/>
            <person name="Simpson A.G.B."/>
            <person name="Roger A.J."/>
            <person name="Svard S.G."/>
            <person name="Andersson J.O."/>
        </authorList>
    </citation>
    <scope>NUCLEOTIDE SEQUENCE</scope>
    <source>
        <strain evidence="1">PC1</strain>
    </source>
</reference>
<dbReference type="SUPFAM" id="SSF81837">
    <property type="entry name" value="BEACH domain"/>
    <property type="match status" value="1"/>
</dbReference>
<dbReference type="AlphaFoldDB" id="A0A146K0H1"/>